<dbReference type="InterPro" id="IPR002639">
    <property type="entry name" value="UreF"/>
</dbReference>
<dbReference type="PANTHER" id="PTHR33620">
    <property type="entry name" value="UREASE ACCESSORY PROTEIN F"/>
    <property type="match status" value="1"/>
</dbReference>
<evidence type="ECO:0000256" key="1">
    <source>
        <dbReference type="ARBA" id="ARBA00022988"/>
    </source>
</evidence>
<proteinExistence type="inferred from homology"/>
<accession>A0A9W9WVN7</accession>
<dbReference type="AlphaFoldDB" id="A0A9W9WVN7"/>
<sequence length="292" mass="31956">MEGKQTQEQGLEEEIVDLERRLANVKLRQALATGKTPFQDPSNPIPAHALLLLADSALPLGGFAYSNGLESYLAHLKLQERVSSPAAAFDSFLTISIASMASTSLPYLLAAYREPDMLETIDNDFDASTPCVVAQRASLAQGRALLGVWERSFRMAYIPPTADAAATAIKSLESFFNHLKSRIDPDEGLGPNGHLAPLWAVVCRAMGLSAQQTAYLYMLNHAKGVVSAAVRSSVIGPYKAQLILASQRVQETIAHRIEREWDTPVDRAGQLVPTLDLWVGRHELLYSRIFNS</sequence>
<keyword evidence="1" id="KW-0996">Nickel insertion</keyword>
<comment type="similarity">
    <text evidence="3">Belongs to the UreF family.</text>
</comment>
<keyword evidence="4" id="KW-0175">Coiled coil</keyword>
<evidence type="ECO:0000256" key="3">
    <source>
        <dbReference type="ARBA" id="ARBA00046339"/>
    </source>
</evidence>
<dbReference type="OrthoDB" id="2550922at2759"/>
<evidence type="ECO:0000256" key="2">
    <source>
        <dbReference type="ARBA" id="ARBA00023186"/>
    </source>
</evidence>
<dbReference type="InterPro" id="IPR038277">
    <property type="entry name" value="UreF_sf"/>
</dbReference>
<evidence type="ECO:0000313" key="6">
    <source>
        <dbReference type="Proteomes" id="UP001147760"/>
    </source>
</evidence>
<protein>
    <recommendedName>
        <fullName evidence="7">Urease accessory protein UreF</fullName>
    </recommendedName>
</protein>
<evidence type="ECO:0000313" key="5">
    <source>
        <dbReference type="EMBL" id="KAJ5477551.1"/>
    </source>
</evidence>
<reference evidence="5" key="2">
    <citation type="journal article" date="2023" name="IMA Fungus">
        <title>Comparative genomic study of the Penicillium genus elucidates a diverse pangenome and 15 lateral gene transfer events.</title>
        <authorList>
            <person name="Petersen C."/>
            <person name="Sorensen T."/>
            <person name="Nielsen M.R."/>
            <person name="Sondergaard T.E."/>
            <person name="Sorensen J.L."/>
            <person name="Fitzpatrick D.A."/>
            <person name="Frisvad J.C."/>
            <person name="Nielsen K.L."/>
        </authorList>
    </citation>
    <scope>NUCLEOTIDE SEQUENCE</scope>
    <source>
        <strain evidence="5">IBT 17660</strain>
    </source>
</reference>
<evidence type="ECO:0008006" key="7">
    <source>
        <dbReference type="Google" id="ProtNLM"/>
    </source>
</evidence>
<name>A0A9W9WVN7_9EURO</name>
<dbReference type="EMBL" id="JAPWDO010000003">
    <property type="protein sequence ID" value="KAJ5477551.1"/>
    <property type="molecule type" value="Genomic_DNA"/>
</dbReference>
<keyword evidence="6" id="KW-1185">Reference proteome</keyword>
<dbReference type="GO" id="GO:0016151">
    <property type="term" value="F:nickel cation binding"/>
    <property type="evidence" value="ECO:0007669"/>
    <property type="project" value="InterPro"/>
</dbReference>
<organism evidence="5 6">
    <name type="scientific">Penicillium desertorum</name>
    <dbReference type="NCBI Taxonomy" id="1303715"/>
    <lineage>
        <taxon>Eukaryota</taxon>
        <taxon>Fungi</taxon>
        <taxon>Dikarya</taxon>
        <taxon>Ascomycota</taxon>
        <taxon>Pezizomycotina</taxon>
        <taxon>Eurotiomycetes</taxon>
        <taxon>Eurotiomycetidae</taxon>
        <taxon>Eurotiales</taxon>
        <taxon>Aspergillaceae</taxon>
        <taxon>Penicillium</taxon>
    </lineage>
</organism>
<evidence type="ECO:0000256" key="4">
    <source>
        <dbReference type="SAM" id="Coils"/>
    </source>
</evidence>
<comment type="caution">
    <text evidence="5">The sequence shown here is derived from an EMBL/GenBank/DDBJ whole genome shotgun (WGS) entry which is preliminary data.</text>
</comment>
<feature type="coiled-coil region" evidence="4">
    <location>
        <begin position="1"/>
        <end position="28"/>
    </location>
</feature>
<dbReference type="Proteomes" id="UP001147760">
    <property type="component" value="Unassembled WGS sequence"/>
</dbReference>
<reference evidence="5" key="1">
    <citation type="submission" date="2022-12" db="EMBL/GenBank/DDBJ databases">
        <authorList>
            <person name="Petersen C."/>
        </authorList>
    </citation>
    <scope>NUCLEOTIDE SEQUENCE</scope>
    <source>
        <strain evidence="5">IBT 17660</strain>
    </source>
</reference>
<dbReference type="Pfam" id="PF01730">
    <property type="entry name" value="UreF"/>
    <property type="match status" value="1"/>
</dbReference>
<dbReference type="HAMAP" id="MF_01385">
    <property type="entry name" value="UreF"/>
    <property type="match status" value="1"/>
</dbReference>
<keyword evidence="2" id="KW-0143">Chaperone</keyword>
<dbReference type="Gene3D" id="1.10.4190.10">
    <property type="entry name" value="Urease accessory protein UreF"/>
    <property type="match status" value="1"/>
</dbReference>
<dbReference type="PANTHER" id="PTHR33620:SF1">
    <property type="entry name" value="UREASE ACCESSORY PROTEIN F"/>
    <property type="match status" value="1"/>
</dbReference>
<gene>
    <name evidence="5" type="ORF">N7530_003060</name>
</gene>